<evidence type="ECO:0000256" key="15">
    <source>
        <dbReference type="SAM" id="Phobius"/>
    </source>
</evidence>
<keyword evidence="4" id="KW-1003">Cell membrane</keyword>
<dbReference type="Gene3D" id="3.30.565.10">
    <property type="entry name" value="Histidine kinase-like ATPase, C-terminal domain"/>
    <property type="match status" value="1"/>
</dbReference>
<protein>
    <recommendedName>
        <fullName evidence="3">histidine kinase</fullName>
        <ecNumber evidence="3">2.7.13.3</ecNumber>
    </recommendedName>
</protein>
<dbReference type="EC" id="2.7.13.3" evidence="3"/>
<keyword evidence="5" id="KW-0997">Cell inner membrane</keyword>
<evidence type="ECO:0000256" key="3">
    <source>
        <dbReference type="ARBA" id="ARBA00012438"/>
    </source>
</evidence>
<evidence type="ECO:0000256" key="2">
    <source>
        <dbReference type="ARBA" id="ARBA00004429"/>
    </source>
</evidence>
<keyword evidence="6" id="KW-0597">Phosphoprotein</keyword>
<dbReference type="InterPro" id="IPR003594">
    <property type="entry name" value="HATPase_dom"/>
</dbReference>
<feature type="domain" description="Histidine kinase" evidence="16">
    <location>
        <begin position="243"/>
        <end position="439"/>
    </location>
</feature>
<evidence type="ECO:0000256" key="7">
    <source>
        <dbReference type="ARBA" id="ARBA00022679"/>
    </source>
</evidence>
<evidence type="ECO:0000259" key="16">
    <source>
        <dbReference type="PROSITE" id="PS50109"/>
    </source>
</evidence>
<evidence type="ECO:0000256" key="12">
    <source>
        <dbReference type="ARBA" id="ARBA00022989"/>
    </source>
</evidence>
<evidence type="ECO:0000256" key="1">
    <source>
        <dbReference type="ARBA" id="ARBA00000085"/>
    </source>
</evidence>
<dbReference type="SUPFAM" id="SSF55874">
    <property type="entry name" value="ATPase domain of HSP90 chaperone/DNA topoisomerase II/histidine kinase"/>
    <property type="match status" value="1"/>
</dbReference>
<dbReference type="SUPFAM" id="SSF47384">
    <property type="entry name" value="Homodimeric domain of signal transducing histidine kinase"/>
    <property type="match status" value="1"/>
</dbReference>
<dbReference type="CDD" id="cd00082">
    <property type="entry name" value="HisKA"/>
    <property type="match status" value="1"/>
</dbReference>
<evidence type="ECO:0000313" key="19">
    <source>
        <dbReference type="Proteomes" id="UP001139104"/>
    </source>
</evidence>
<evidence type="ECO:0000256" key="9">
    <source>
        <dbReference type="ARBA" id="ARBA00022741"/>
    </source>
</evidence>
<evidence type="ECO:0000256" key="13">
    <source>
        <dbReference type="ARBA" id="ARBA00023012"/>
    </source>
</evidence>
<keyword evidence="9" id="KW-0547">Nucleotide-binding</keyword>
<dbReference type="InterPro" id="IPR003661">
    <property type="entry name" value="HisK_dim/P_dom"/>
</dbReference>
<accession>A0ABS9Z564</accession>
<dbReference type="InterPro" id="IPR003660">
    <property type="entry name" value="HAMP_dom"/>
</dbReference>
<dbReference type="Proteomes" id="UP001139104">
    <property type="component" value="Unassembled WGS sequence"/>
</dbReference>
<dbReference type="SMART" id="SM00388">
    <property type="entry name" value="HisKA"/>
    <property type="match status" value="1"/>
</dbReference>
<gene>
    <name evidence="18" type="ORF">K2U94_08330</name>
</gene>
<dbReference type="PANTHER" id="PTHR44936:SF5">
    <property type="entry name" value="SENSOR HISTIDINE KINASE ENVZ"/>
    <property type="match status" value="1"/>
</dbReference>
<evidence type="ECO:0000256" key="10">
    <source>
        <dbReference type="ARBA" id="ARBA00022777"/>
    </source>
</evidence>
<dbReference type="InterPro" id="IPR050980">
    <property type="entry name" value="2C_sensor_his_kinase"/>
</dbReference>
<dbReference type="EMBL" id="JAIVFP010000001">
    <property type="protein sequence ID" value="MCI4682774.1"/>
    <property type="molecule type" value="Genomic_DNA"/>
</dbReference>
<comment type="caution">
    <text evidence="18">The sequence shown here is derived from an EMBL/GenBank/DDBJ whole genome shotgun (WGS) entry which is preliminary data.</text>
</comment>
<dbReference type="SMART" id="SM00387">
    <property type="entry name" value="HATPase_c"/>
    <property type="match status" value="1"/>
</dbReference>
<keyword evidence="12 15" id="KW-1133">Transmembrane helix</keyword>
<keyword evidence="10 18" id="KW-0418">Kinase</keyword>
<keyword evidence="11" id="KW-0067">ATP-binding</keyword>
<reference evidence="18" key="1">
    <citation type="journal article" date="2022" name="ISME J.">
        <title>Identification of active gaseous-alkane degraders at natural gas seeps.</title>
        <authorList>
            <person name="Farhan Ul Haque M."/>
            <person name="Hernandez M."/>
            <person name="Crombie A.T."/>
            <person name="Murrell J.C."/>
        </authorList>
    </citation>
    <scope>NUCLEOTIDE SEQUENCE</scope>
    <source>
        <strain evidence="18">PC2</strain>
    </source>
</reference>
<dbReference type="Pfam" id="PF02518">
    <property type="entry name" value="HATPase_c"/>
    <property type="match status" value="1"/>
</dbReference>
<keyword evidence="7" id="KW-0808">Transferase</keyword>
<dbReference type="RefSeq" id="WP_243068831.1">
    <property type="nucleotide sequence ID" value="NZ_JAIVFK010000044.1"/>
</dbReference>
<dbReference type="PRINTS" id="PR00344">
    <property type="entry name" value="BCTRLSENSOR"/>
</dbReference>
<evidence type="ECO:0000256" key="11">
    <source>
        <dbReference type="ARBA" id="ARBA00022840"/>
    </source>
</evidence>
<evidence type="ECO:0000259" key="17">
    <source>
        <dbReference type="PROSITE" id="PS50885"/>
    </source>
</evidence>
<comment type="subcellular location">
    <subcellularLocation>
        <location evidence="2">Cell inner membrane</location>
        <topology evidence="2">Multi-pass membrane protein</topology>
    </subcellularLocation>
</comment>
<feature type="transmembrane region" description="Helical" evidence="15">
    <location>
        <begin position="164"/>
        <end position="183"/>
    </location>
</feature>
<proteinExistence type="predicted"/>
<evidence type="ECO:0000256" key="4">
    <source>
        <dbReference type="ARBA" id="ARBA00022475"/>
    </source>
</evidence>
<dbReference type="PANTHER" id="PTHR44936">
    <property type="entry name" value="SENSOR PROTEIN CREC"/>
    <property type="match status" value="1"/>
</dbReference>
<dbReference type="InterPro" id="IPR036890">
    <property type="entry name" value="HATPase_C_sf"/>
</dbReference>
<evidence type="ECO:0000256" key="5">
    <source>
        <dbReference type="ARBA" id="ARBA00022519"/>
    </source>
</evidence>
<evidence type="ECO:0000313" key="18">
    <source>
        <dbReference type="EMBL" id="MCI4682774.1"/>
    </source>
</evidence>
<evidence type="ECO:0000256" key="6">
    <source>
        <dbReference type="ARBA" id="ARBA00022553"/>
    </source>
</evidence>
<comment type="catalytic activity">
    <reaction evidence="1">
        <text>ATP + protein L-histidine = ADP + protein N-phospho-L-histidine.</text>
        <dbReference type="EC" id="2.7.13.3"/>
    </reaction>
</comment>
<dbReference type="GO" id="GO:0016301">
    <property type="term" value="F:kinase activity"/>
    <property type="evidence" value="ECO:0007669"/>
    <property type="project" value="UniProtKB-KW"/>
</dbReference>
<keyword evidence="13" id="KW-0902">Two-component regulatory system</keyword>
<evidence type="ECO:0000256" key="14">
    <source>
        <dbReference type="ARBA" id="ARBA00023136"/>
    </source>
</evidence>
<dbReference type="PROSITE" id="PS50109">
    <property type="entry name" value="HIS_KIN"/>
    <property type="match status" value="1"/>
</dbReference>
<dbReference type="PROSITE" id="PS50885">
    <property type="entry name" value="HAMP"/>
    <property type="match status" value="1"/>
</dbReference>
<dbReference type="InterPro" id="IPR005467">
    <property type="entry name" value="His_kinase_dom"/>
</dbReference>
<organism evidence="18 19">
    <name type="scientific">Candidatus Rhodoblastus alkanivorans</name>
    <dbReference type="NCBI Taxonomy" id="2954117"/>
    <lineage>
        <taxon>Bacteria</taxon>
        <taxon>Pseudomonadati</taxon>
        <taxon>Pseudomonadota</taxon>
        <taxon>Alphaproteobacteria</taxon>
        <taxon>Hyphomicrobiales</taxon>
        <taxon>Rhodoblastaceae</taxon>
        <taxon>Rhodoblastus</taxon>
    </lineage>
</organism>
<dbReference type="InterPro" id="IPR004358">
    <property type="entry name" value="Sig_transdc_His_kin-like_C"/>
</dbReference>
<keyword evidence="19" id="KW-1185">Reference proteome</keyword>
<keyword evidence="8 15" id="KW-0812">Transmembrane</keyword>
<dbReference type="InterPro" id="IPR036097">
    <property type="entry name" value="HisK_dim/P_sf"/>
</dbReference>
<evidence type="ECO:0000256" key="8">
    <source>
        <dbReference type="ARBA" id="ARBA00022692"/>
    </source>
</evidence>
<keyword evidence="14 15" id="KW-0472">Membrane</keyword>
<dbReference type="Gene3D" id="1.10.287.130">
    <property type="match status" value="1"/>
</dbReference>
<sequence>MFTRMLAGVMPKGLYARSLLIVILPMVLLQSAVALVFMERHWQMVTFRLSNAVTQDIAALIDIYRDFHSLDPDNSKLEDIARRRLKLDAEILPPGPLPPALPKPFFSLVDRAMSSEIQKQIHLPFWIDTVGRSDFIEVRVDMGDAILRVVALRSQAYASNTHIFIIWMVGTSLVLITVAILFLRNQIRPILALADAAEEFGKGREIEFRPRGAREVRRAAYAFLEMKRRIERAMEQRTTMLNGVSHDLRTILTRFKLSLALLGDDAEAEELTADVNEMQRMLEAYLAFARGDIGEGAAPTDIPAMLETLRQEGERLGHDTEVLYSGEPVATVRPDAFKRCLANLLNNAARHGDRIRLEGSCDTKFLQIHIDDDGPGIPAGAREDVFRPFVRLDEARNQDEGGTGLGLAIARDIARSHGGEIFLSTSPLGGLRASVRVPV</sequence>
<name>A0ABS9Z564_9HYPH</name>
<feature type="domain" description="HAMP" evidence="17">
    <location>
        <begin position="184"/>
        <end position="235"/>
    </location>
</feature>